<evidence type="ECO:0000256" key="1">
    <source>
        <dbReference type="SAM" id="MobiDB-lite"/>
    </source>
</evidence>
<evidence type="ECO:0000313" key="3">
    <source>
        <dbReference type="Proteomes" id="UP000053319"/>
    </source>
</evidence>
<protein>
    <submittedName>
        <fullName evidence="2">Uncharacterized protein</fullName>
    </submittedName>
</protein>
<name>R7SUR5_DICSQ</name>
<evidence type="ECO:0000313" key="2">
    <source>
        <dbReference type="EMBL" id="EJF59520.1"/>
    </source>
</evidence>
<accession>R7SUR5</accession>
<reference evidence="2 3" key="1">
    <citation type="journal article" date="2012" name="Science">
        <title>The Paleozoic origin of enzymatic lignin decomposition reconstructed from 31 fungal genomes.</title>
        <authorList>
            <person name="Floudas D."/>
            <person name="Binder M."/>
            <person name="Riley R."/>
            <person name="Barry K."/>
            <person name="Blanchette R.A."/>
            <person name="Henrissat B."/>
            <person name="Martinez A.T."/>
            <person name="Otillar R."/>
            <person name="Spatafora J.W."/>
            <person name="Yadav J.S."/>
            <person name="Aerts A."/>
            <person name="Benoit I."/>
            <person name="Boyd A."/>
            <person name="Carlson A."/>
            <person name="Copeland A."/>
            <person name="Coutinho P.M."/>
            <person name="de Vries R.P."/>
            <person name="Ferreira P."/>
            <person name="Findley K."/>
            <person name="Foster B."/>
            <person name="Gaskell J."/>
            <person name="Glotzer D."/>
            <person name="Gorecki P."/>
            <person name="Heitman J."/>
            <person name="Hesse C."/>
            <person name="Hori C."/>
            <person name="Igarashi K."/>
            <person name="Jurgens J.A."/>
            <person name="Kallen N."/>
            <person name="Kersten P."/>
            <person name="Kohler A."/>
            <person name="Kuees U."/>
            <person name="Kumar T.K.A."/>
            <person name="Kuo A."/>
            <person name="LaButti K."/>
            <person name="Larrondo L.F."/>
            <person name="Lindquist E."/>
            <person name="Ling A."/>
            <person name="Lombard V."/>
            <person name="Lucas S."/>
            <person name="Lundell T."/>
            <person name="Martin R."/>
            <person name="McLaughlin D.J."/>
            <person name="Morgenstern I."/>
            <person name="Morin E."/>
            <person name="Murat C."/>
            <person name="Nagy L.G."/>
            <person name="Nolan M."/>
            <person name="Ohm R.A."/>
            <person name="Patyshakuliyeva A."/>
            <person name="Rokas A."/>
            <person name="Ruiz-Duenas F.J."/>
            <person name="Sabat G."/>
            <person name="Salamov A."/>
            <person name="Samejima M."/>
            <person name="Schmutz J."/>
            <person name="Slot J.C."/>
            <person name="St John F."/>
            <person name="Stenlid J."/>
            <person name="Sun H."/>
            <person name="Sun S."/>
            <person name="Syed K."/>
            <person name="Tsang A."/>
            <person name="Wiebenga A."/>
            <person name="Young D."/>
            <person name="Pisabarro A."/>
            <person name="Eastwood D.C."/>
            <person name="Martin F."/>
            <person name="Cullen D."/>
            <person name="Grigoriev I.V."/>
            <person name="Hibbett D.S."/>
        </authorList>
    </citation>
    <scope>NUCLEOTIDE SEQUENCE [LARGE SCALE GENOMIC DNA]</scope>
    <source>
        <strain evidence="2 3">LYAD-421 SS1</strain>
    </source>
</reference>
<dbReference type="RefSeq" id="XP_007367687.1">
    <property type="nucleotide sequence ID" value="XM_007367625.1"/>
</dbReference>
<dbReference type="GeneID" id="18839438"/>
<dbReference type="AlphaFoldDB" id="R7SUR5"/>
<dbReference type="HOGENOM" id="CLU_2084776_0_0_1"/>
<dbReference type="EMBL" id="JH719423">
    <property type="protein sequence ID" value="EJF59520.1"/>
    <property type="molecule type" value="Genomic_DNA"/>
</dbReference>
<dbReference type="KEGG" id="dsq:DICSQDRAFT_171921"/>
<feature type="compositionally biased region" description="Polar residues" evidence="1">
    <location>
        <begin position="11"/>
        <end position="21"/>
    </location>
</feature>
<proteinExistence type="predicted"/>
<dbReference type="Proteomes" id="UP000053319">
    <property type="component" value="Unassembled WGS sequence"/>
</dbReference>
<sequence length="117" mass="12115">MSIHPDVNIGHSGTTVLGRSQRSNKRQIRPSTAAFTKHGEHVTQPPKLPPALPRPSISSAAAAEYRTTRSSPAGQLLPADQRPLQFTSGSGPGACEGNFDSEPKANGIPTGACACTG</sequence>
<feature type="region of interest" description="Disordered" evidence="1">
    <location>
        <begin position="1"/>
        <end position="110"/>
    </location>
</feature>
<organism evidence="2 3">
    <name type="scientific">Dichomitus squalens (strain LYAD-421)</name>
    <name type="common">Western red white-rot fungus</name>
    <dbReference type="NCBI Taxonomy" id="732165"/>
    <lineage>
        <taxon>Eukaryota</taxon>
        <taxon>Fungi</taxon>
        <taxon>Dikarya</taxon>
        <taxon>Basidiomycota</taxon>
        <taxon>Agaricomycotina</taxon>
        <taxon>Agaricomycetes</taxon>
        <taxon>Polyporales</taxon>
        <taxon>Polyporaceae</taxon>
        <taxon>Dichomitus</taxon>
    </lineage>
</organism>
<gene>
    <name evidence="2" type="ORF">DICSQDRAFT_171921</name>
</gene>